<evidence type="ECO:0000313" key="3">
    <source>
        <dbReference type="Proteomes" id="UP001055091"/>
    </source>
</evidence>
<proteinExistence type="predicted"/>
<name>A0AA37N9P8_9FIRM</name>
<feature type="transmembrane region" description="Helical" evidence="1">
    <location>
        <begin position="12"/>
        <end position="31"/>
    </location>
</feature>
<protein>
    <recommendedName>
        <fullName evidence="4">DUF4318 domain-containing protein</fullName>
    </recommendedName>
</protein>
<dbReference type="AlphaFoldDB" id="A0AA37N9P8"/>
<comment type="caution">
    <text evidence="2">The sequence shown here is derived from an EMBL/GenBank/DDBJ whole genome shotgun (WGS) entry which is preliminary data.</text>
</comment>
<dbReference type="Proteomes" id="UP001055091">
    <property type="component" value="Unassembled WGS sequence"/>
</dbReference>
<evidence type="ECO:0008006" key="4">
    <source>
        <dbReference type="Google" id="ProtNLM"/>
    </source>
</evidence>
<keyword evidence="1" id="KW-1133">Transmembrane helix</keyword>
<organism evidence="2 3">
    <name type="scientific">Hungatella hathewayi</name>
    <dbReference type="NCBI Taxonomy" id="154046"/>
    <lineage>
        <taxon>Bacteria</taxon>
        <taxon>Bacillati</taxon>
        <taxon>Bacillota</taxon>
        <taxon>Clostridia</taxon>
        <taxon>Lachnospirales</taxon>
        <taxon>Lachnospiraceae</taxon>
        <taxon>Hungatella</taxon>
    </lineage>
</organism>
<evidence type="ECO:0000313" key="2">
    <source>
        <dbReference type="EMBL" id="GKH03686.1"/>
    </source>
</evidence>
<feature type="transmembrane region" description="Helical" evidence="1">
    <location>
        <begin position="37"/>
        <end position="58"/>
    </location>
</feature>
<evidence type="ECO:0000256" key="1">
    <source>
        <dbReference type="SAM" id="Phobius"/>
    </source>
</evidence>
<keyword evidence="1" id="KW-0812">Transmembrane</keyword>
<dbReference type="RefSeq" id="WP_118042227.1">
    <property type="nucleotide sequence ID" value="NZ_BQNJ01000002.1"/>
</dbReference>
<gene>
    <name evidence="2" type="ORF">CE91St55_56670</name>
</gene>
<dbReference type="EMBL" id="BQNJ01000002">
    <property type="protein sequence ID" value="GKH03686.1"/>
    <property type="molecule type" value="Genomic_DNA"/>
</dbReference>
<accession>A0AA37N9P8</accession>
<reference evidence="2" key="1">
    <citation type="submission" date="2022-01" db="EMBL/GenBank/DDBJ databases">
        <title>Novel bile acid biosynthetic pathways are enriched in the microbiome of centenarians.</title>
        <authorList>
            <person name="Sato Y."/>
            <person name="Atarashi K."/>
            <person name="Plichta R.D."/>
            <person name="Arai Y."/>
            <person name="Sasajima S."/>
            <person name="Kearney M.S."/>
            <person name="Suda W."/>
            <person name="Takeshita K."/>
            <person name="Sasaki T."/>
            <person name="Okamoto S."/>
            <person name="Skelly N.A."/>
            <person name="Okamura Y."/>
            <person name="Vlamakis H."/>
            <person name="Li Y."/>
            <person name="Tanoue T."/>
            <person name="Takei H."/>
            <person name="Nittono H."/>
            <person name="Narushima S."/>
            <person name="Irie J."/>
            <person name="Itoh H."/>
            <person name="Moriya K."/>
            <person name="Sugiura Y."/>
            <person name="Suematsu M."/>
            <person name="Moritoki N."/>
            <person name="Shibata S."/>
            <person name="Littman R.D."/>
            <person name="Fischbach A.M."/>
            <person name="Uwamino Y."/>
            <person name="Inoue T."/>
            <person name="Honda A."/>
            <person name="Hattori M."/>
            <person name="Murai T."/>
            <person name="Xavier J.R."/>
            <person name="Hirose N."/>
            <person name="Honda K."/>
        </authorList>
    </citation>
    <scope>NUCLEOTIDE SEQUENCE</scope>
    <source>
        <strain evidence="2">CE91-St55</strain>
    </source>
</reference>
<feature type="transmembrane region" description="Helical" evidence="1">
    <location>
        <begin position="96"/>
        <end position="113"/>
    </location>
</feature>
<keyword evidence="1" id="KW-0472">Membrane</keyword>
<feature type="transmembrane region" description="Helical" evidence="1">
    <location>
        <begin position="70"/>
        <end position="90"/>
    </location>
</feature>
<sequence>MKENLMETFKQGLFLGMLLFICSLTALRLAAPEGVGPVWSLFPAVLSGYLAAGCFLQLIRSLAARLDSAFFRGAAAAAWCYIVLFCLFFPAQNLPLPVRIMLLTSAAVLLLLWEAEYRYLKSVARDLNSGAAGRILLIDLDEKPGSSEEFFAALETYCKKSSITLEYVKRDIPATVKLNGRLHTVTLTESYMYGGPGWSMEIQEIL</sequence>